<organism evidence="2 4">
    <name type="scientific">Neisseria macacae ATCC 33926</name>
    <dbReference type="NCBI Taxonomy" id="997348"/>
    <lineage>
        <taxon>Bacteria</taxon>
        <taxon>Pseudomonadati</taxon>
        <taxon>Pseudomonadota</taxon>
        <taxon>Betaproteobacteria</taxon>
        <taxon>Neisseriales</taxon>
        <taxon>Neisseriaceae</taxon>
        <taxon>Neisseria</taxon>
    </lineage>
</organism>
<dbReference type="RefSeq" id="WP_003777538.1">
    <property type="nucleotide sequence ID" value="NZ_CP094241.1"/>
</dbReference>
<accession>A0AA36UKV1</accession>
<evidence type="ECO:0000313" key="3">
    <source>
        <dbReference type="EMBL" id="UNV84260.1"/>
    </source>
</evidence>
<dbReference type="Proteomes" id="UP000004982">
    <property type="component" value="Unassembled WGS sequence"/>
</dbReference>
<dbReference type="AlphaFoldDB" id="A0AA36UKV1"/>
<evidence type="ECO:0000313" key="2">
    <source>
        <dbReference type="EMBL" id="EGQ77446.1"/>
    </source>
</evidence>
<evidence type="ECO:0000313" key="5">
    <source>
        <dbReference type="Proteomes" id="UP000829455"/>
    </source>
</evidence>
<protein>
    <submittedName>
        <fullName evidence="2">Uncharacterized protein</fullName>
    </submittedName>
</protein>
<gene>
    <name evidence="2" type="ORF">HMPREF9418_1063</name>
    <name evidence="3" type="ORF">MON40_09595</name>
</gene>
<dbReference type="EMBL" id="CP094241">
    <property type="protein sequence ID" value="UNV84260.1"/>
    <property type="molecule type" value="Genomic_DNA"/>
</dbReference>
<feature type="compositionally biased region" description="Low complexity" evidence="1">
    <location>
        <begin position="57"/>
        <end position="79"/>
    </location>
</feature>
<feature type="region of interest" description="Disordered" evidence="1">
    <location>
        <begin position="30"/>
        <end position="100"/>
    </location>
</feature>
<evidence type="ECO:0000256" key="1">
    <source>
        <dbReference type="SAM" id="MobiDB-lite"/>
    </source>
</evidence>
<reference evidence="2 4" key="1">
    <citation type="submission" date="2011-05" db="EMBL/GenBank/DDBJ databases">
        <authorList>
            <person name="Muzny D."/>
            <person name="Qin X."/>
            <person name="Deng J."/>
            <person name="Jiang H."/>
            <person name="Liu Y."/>
            <person name="Qu J."/>
            <person name="Song X.-Z."/>
            <person name="Zhang L."/>
            <person name="Thornton R."/>
            <person name="Coyle M."/>
            <person name="Francisco L."/>
            <person name="Jackson L."/>
            <person name="Javaid M."/>
            <person name="Korchina V."/>
            <person name="Kovar C."/>
            <person name="Mata R."/>
            <person name="Mathew T."/>
            <person name="Ngo R."/>
            <person name="Nguyen L."/>
            <person name="Nguyen N."/>
            <person name="Okwuonu G."/>
            <person name="Ongeri F."/>
            <person name="Pham C."/>
            <person name="Simmons D."/>
            <person name="Wilczek-Boney K."/>
            <person name="Hale W."/>
            <person name="Jakkamsetti A."/>
            <person name="Pham P."/>
            <person name="Ruth R."/>
            <person name="San Lucas F."/>
            <person name="Warren J."/>
            <person name="Zhang J."/>
            <person name="Zhao Z."/>
            <person name="Zhou C."/>
            <person name="Zhu D."/>
            <person name="Lee S."/>
            <person name="Bess C."/>
            <person name="Blankenburg K."/>
            <person name="Forbes L."/>
            <person name="Fu Q."/>
            <person name="Gubbala S."/>
            <person name="Hirani K."/>
            <person name="Jayaseelan J.C."/>
            <person name="Lara F."/>
            <person name="Munidasa M."/>
            <person name="Palculict T."/>
            <person name="Patil S."/>
            <person name="Pu L.-L."/>
            <person name="Saada N."/>
            <person name="Tang L."/>
            <person name="Weissenberger G."/>
            <person name="Zhu Y."/>
            <person name="Hemphill L."/>
            <person name="Shang Y."/>
            <person name="Youmans B."/>
            <person name="Ayvaz T."/>
            <person name="Ross M."/>
            <person name="Santibanez J."/>
            <person name="Aqrawi P."/>
            <person name="Gross S."/>
            <person name="Joshi V."/>
            <person name="Fowler G."/>
            <person name="Nazareth L."/>
            <person name="Reid J."/>
            <person name="Worley K."/>
            <person name="Petrosino J."/>
            <person name="Highlander S."/>
            <person name="Gibbs R."/>
        </authorList>
    </citation>
    <scope>NUCLEOTIDE SEQUENCE [LARGE SCALE GENOMIC DNA]</scope>
    <source>
        <strain evidence="2 4">ATCC 33926</strain>
    </source>
</reference>
<reference evidence="3 5" key="2">
    <citation type="submission" date="2022-03" db="EMBL/GenBank/DDBJ databases">
        <title>Genome sequencing of Neisseria macacae.</title>
        <authorList>
            <person name="Baek M.-G."/>
        </authorList>
    </citation>
    <scope>NUCLEOTIDE SEQUENCE [LARGE SCALE GENOMIC DNA]</scope>
    <source>
        <strain evidence="3 5">ATCC 33926</strain>
    </source>
</reference>
<name>A0AA36UKV1_9NEIS</name>
<feature type="compositionally biased region" description="Basic and acidic residues" evidence="1">
    <location>
        <begin position="80"/>
        <end position="96"/>
    </location>
</feature>
<proteinExistence type="predicted"/>
<evidence type="ECO:0000313" key="4">
    <source>
        <dbReference type="Proteomes" id="UP000004982"/>
    </source>
</evidence>
<sequence>MHTQNKSPITHFVLSGICVAILAACGSSNGGGDSPKNLSVAPKNNVNKDDAKKDNTNKNNSSKDNSDKGTTNKNNSNKVNTDKGNADKNNANKDNKTNTNKETLLLNKGIQDKLTTLKLSDVIKTEQFNQTEVNTGFIANNLSATPLLETAKGPHDHPTSHLLTSAYRKDKTKLLRPQTVILGGVATRYFTNYTDGYVAKRAGYDEIDTPLSAKNLIGVDKRNKNGILVKNGRSVNILDQTASKLELDSVGGSRYTKWFNNFATNADNETELDKGRRVLTDVKYKLDANNNPVWTVTTEPSSGYQYAHSLNRYFNNNPDDELYVNQNGEYAYRFTLKKSTTFEVSAESAKNYPERAEALKALGWSAGKQYHFAPGSYFMVTQKDGSLKIVADNGQMTQVSLYSVHVGIDDNKALGAFQNKRVIAEMFSALNYGKTNEIRAIYTYDVGQANGFNQQYLSLNAWRYKNGDGTYGLNNPFNIGIFDRVATENGIVANVYDMKTKKGLSAKYTGVAYSSRDGKQDGVMNMTAQFHEPDMAYNNTVSSNNVTFNGAITNRRLDDKRNVYFASGNVKTESGMPSASAGQKVSLVGRNQVAQNVTVWMEGKNPGENKVIYGQGNVRFAGPNAEEVGGLLKITTSHGENNIGFIGKR</sequence>
<dbReference type="Gene3D" id="2.40.160.90">
    <property type="match status" value="1"/>
</dbReference>
<dbReference type="PROSITE" id="PS51257">
    <property type="entry name" value="PROKAR_LIPOPROTEIN"/>
    <property type="match status" value="1"/>
</dbReference>
<dbReference type="Proteomes" id="UP000829455">
    <property type="component" value="Chromosome"/>
</dbReference>
<feature type="compositionally biased region" description="Basic and acidic residues" evidence="1">
    <location>
        <begin position="46"/>
        <end position="56"/>
    </location>
</feature>
<keyword evidence="5" id="KW-1185">Reference proteome</keyword>
<dbReference type="EMBL" id="AFQE01000048">
    <property type="protein sequence ID" value="EGQ77446.1"/>
    <property type="molecule type" value="Genomic_DNA"/>
</dbReference>